<dbReference type="AlphaFoldDB" id="A0A3D9ZXJ7"/>
<gene>
    <name evidence="2" type="ORF">DFJ67_8006</name>
</gene>
<comment type="caution">
    <text evidence="2">The sequence shown here is derived from an EMBL/GenBank/DDBJ whole genome shotgun (WGS) entry which is preliminary data.</text>
</comment>
<keyword evidence="1" id="KW-0812">Transmembrane</keyword>
<evidence type="ECO:0000256" key="1">
    <source>
        <dbReference type="SAM" id="Phobius"/>
    </source>
</evidence>
<evidence type="ECO:0000313" key="3">
    <source>
        <dbReference type="Proteomes" id="UP000256913"/>
    </source>
</evidence>
<dbReference type="EMBL" id="QUMQ01000001">
    <property type="protein sequence ID" value="REG01917.1"/>
    <property type="molecule type" value="Genomic_DNA"/>
</dbReference>
<evidence type="ECO:0000313" key="2">
    <source>
        <dbReference type="EMBL" id="REG01917.1"/>
    </source>
</evidence>
<sequence>MVSRWTVDDTLRQPLRRAGVLAAVLVVAGLVVGGFFLFRGQRAPEQGARLAADAFLTRLAAGNIAGAYDQLCNDTRSRVEREDFVAGIGGRPAVRSYRIDGVAATGPHDATVSAALLDPTGASSAYEMRVTVDRGTWRVCGNPLDAG</sequence>
<keyword evidence="1" id="KW-0472">Membrane</keyword>
<dbReference type="Proteomes" id="UP000256913">
    <property type="component" value="Unassembled WGS sequence"/>
</dbReference>
<dbReference type="RefSeq" id="WP_116074502.1">
    <property type="nucleotide sequence ID" value="NZ_BONB01000028.1"/>
</dbReference>
<accession>A0A3D9ZXJ7</accession>
<dbReference type="OrthoDB" id="3403826at2"/>
<organism evidence="2 3">
    <name type="scientific">Asanoa ferruginea</name>
    <dbReference type="NCBI Taxonomy" id="53367"/>
    <lineage>
        <taxon>Bacteria</taxon>
        <taxon>Bacillati</taxon>
        <taxon>Actinomycetota</taxon>
        <taxon>Actinomycetes</taxon>
        <taxon>Micromonosporales</taxon>
        <taxon>Micromonosporaceae</taxon>
        <taxon>Asanoa</taxon>
    </lineage>
</organism>
<keyword evidence="3" id="KW-1185">Reference proteome</keyword>
<name>A0A3D9ZXJ7_9ACTN</name>
<proteinExistence type="predicted"/>
<reference evidence="2 3" key="1">
    <citation type="submission" date="2018-08" db="EMBL/GenBank/DDBJ databases">
        <title>Sequencing the genomes of 1000 actinobacteria strains.</title>
        <authorList>
            <person name="Klenk H.-P."/>
        </authorList>
    </citation>
    <scope>NUCLEOTIDE SEQUENCE [LARGE SCALE GENOMIC DNA]</scope>
    <source>
        <strain evidence="2 3">DSM 44099</strain>
    </source>
</reference>
<keyword evidence="1" id="KW-1133">Transmembrane helix</keyword>
<feature type="transmembrane region" description="Helical" evidence="1">
    <location>
        <begin position="20"/>
        <end position="38"/>
    </location>
</feature>
<protein>
    <submittedName>
        <fullName evidence="2">Uncharacterized protein</fullName>
    </submittedName>
</protein>